<keyword evidence="1" id="KW-0812">Transmembrane</keyword>
<organism evidence="2 3">
    <name type="scientific">Pseudomonas veronii 1YdBTEX2</name>
    <dbReference type="NCBI Taxonomy" id="1295141"/>
    <lineage>
        <taxon>Bacteria</taxon>
        <taxon>Pseudomonadati</taxon>
        <taxon>Pseudomonadota</taxon>
        <taxon>Gammaproteobacteria</taxon>
        <taxon>Pseudomonadales</taxon>
        <taxon>Pseudomonadaceae</taxon>
        <taxon>Pseudomonas</taxon>
    </lineage>
</organism>
<gene>
    <name evidence="2" type="ORF">PVE_P0012</name>
</gene>
<dbReference type="AlphaFoldDB" id="A0A1D3K9S2"/>
<feature type="transmembrane region" description="Helical" evidence="1">
    <location>
        <begin position="122"/>
        <end position="142"/>
    </location>
</feature>
<proteinExistence type="predicted"/>
<feature type="transmembrane region" description="Helical" evidence="1">
    <location>
        <begin position="29"/>
        <end position="48"/>
    </location>
</feature>
<sequence>MTATTNELKSFSGRILDGFVAITVVFNRLWLALVALPAGVMLTGLLMANDYSPTKVVENFMVISHETIQNLQPGTVAGTYRWTECIDAKTSEKLIAPVPNDQCNHLVSREGTLSEALRGAGIIANVYVILALMFFAAQLYVWPRSRFGLRSKLAKLLRLNRS</sequence>
<evidence type="ECO:0000313" key="3">
    <source>
        <dbReference type="Proteomes" id="UP000245431"/>
    </source>
</evidence>
<keyword evidence="1" id="KW-1133">Transmembrane helix</keyword>
<evidence type="ECO:0000313" key="2">
    <source>
        <dbReference type="EMBL" id="SBW85057.1"/>
    </source>
</evidence>
<accession>A0A1D3K9S2</accession>
<reference evidence="3" key="1">
    <citation type="submission" date="2016-07" db="EMBL/GenBank/DDBJ databases">
        <authorList>
            <person name="Florea S."/>
            <person name="Webb J.S."/>
            <person name="Jaromczyk J."/>
            <person name="Schardl C.L."/>
        </authorList>
    </citation>
    <scope>NUCLEOTIDE SEQUENCE [LARGE SCALE GENOMIC DNA]</scope>
    <source>
        <strain evidence="3">1YdBTEX2</strain>
        <plasmid evidence="3">Plasmid pve_Plasmid</plasmid>
    </source>
</reference>
<geneLocation type="plasmid" evidence="3">
    <name>pve_Plasmid</name>
</geneLocation>
<name>A0A1D3K9S2_PSEVE</name>
<evidence type="ECO:0000256" key="1">
    <source>
        <dbReference type="SAM" id="Phobius"/>
    </source>
</evidence>
<keyword evidence="1" id="KW-0472">Membrane</keyword>
<keyword evidence="2" id="KW-0614">Plasmid</keyword>
<dbReference type="Proteomes" id="UP000245431">
    <property type="component" value="Plasmid PVE_plasmid"/>
</dbReference>
<dbReference type="EMBL" id="LT599585">
    <property type="protein sequence ID" value="SBW85057.1"/>
    <property type="molecule type" value="Genomic_DNA"/>
</dbReference>
<protein>
    <submittedName>
        <fullName evidence="2">Conserved hypothetical membrane protein</fullName>
    </submittedName>
</protein>